<dbReference type="EMBL" id="CP123872">
    <property type="protein sequence ID" value="WND03794.1"/>
    <property type="molecule type" value="Genomic_DNA"/>
</dbReference>
<dbReference type="Proteomes" id="UP001268683">
    <property type="component" value="Chromosome"/>
</dbReference>
<proteinExistence type="predicted"/>
<feature type="signal peptide" evidence="1">
    <location>
        <begin position="1"/>
        <end position="16"/>
    </location>
</feature>
<dbReference type="PANTHER" id="PTHR12147:SF26">
    <property type="entry name" value="PEPTIDASE M28 DOMAIN-CONTAINING PROTEIN"/>
    <property type="match status" value="1"/>
</dbReference>
<reference evidence="3" key="1">
    <citation type="submission" date="2023-04" db="EMBL/GenBank/DDBJ databases">
        <title>Complete genome sequence of Temperatibacter marinus.</title>
        <authorList>
            <person name="Rong J.-C."/>
            <person name="Yi M.-L."/>
            <person name="Zhao Q."/>
        </authorList>
    </citation>
    <scope>NUCLEOTIDE SEQUENCE</scope>
    <source>
        <strain evidence="3">NBRC 110045</strain>
    </source>
</reference>
<sequence length="552" mass="59750">MKRKLILAVMAPFALAACMDASAPKKMTESDLPDISADRIRAHLEFLADDVMQGRNTGSDEYMIAANYVATHYKMMGLKPGGENGSYMQHVAFSSFQPSSKESSLVMSAGGKDMDLAHGKDFAFIPSIVKPVKAVSATKVTFVGYGTTKEVEGLDLTDKVVVYLSGKRSDIKGASAKIMLKTAAHEKRSAYAGYAGYYGRKSLSMLKPDGSPFGGDDGSLSTVFLSLDATNKLLAAAGQKMEDLEKAAKADVFKASTFDVNIDLKTKVDVAETVKSPNVVGILEGSDPVLKDEYVVITAHLDHVGEGKGNCAKRAQDTSKEGDMICNGAMDNASGISTMLEAARAFSNDEKAPKRSVMFIALTAEEKGLLGAQYYVNYPTVPLKSLVANVNLDMPILLYDFADVVAFGGEHSTMGEIASKALSKLGVTLAEDPMPEERLFTRSDHYRFVQKGIPSVFLMSGPNEVGKPEGEGLKTFRKFLATNYHSPADDLFQPIRWDVAAKFSMAKYLIIKAVANADQKPLWYKDSEFGTRFAPDAEKAENPAKVEKAEKE</sequence>
<feature type="chain" id="PRO_5041465053" evidence="1">
    <location>
        <begin position="17"/>
        <end position="552"/>
    </location>
</feature>
<feature type="domain" description="Peptidase M28" evidence="2">
    <location>
        <begin position="278"/>
        <end position="504"/>
    </location>
</feature>
<dbReference type="PANTHER" id="PTHR12147">
    <property type="entry name" value="METALLOPEPTIDASE M28 FAMILY MEMBER"/>
    <property type="match status" value="1"/>
</dbReference>
<dbReference type="GO" id="GO:0008235">
    <property type="term" value="F:metalloexopeptidase activity"/>
    <property type="evidence" value="ECO:0007669"/>
    <property type="project" value="InterPro"/>
</dbReference>
<gene>
    <name evidence="3" type="ORF">QGN29_05325</name>
</gene>
<dbReference type="SUPFAM" id="SSF53187">
    <property type="entry name" value="Zn-dependent exopeptidases"/>
    <property type="match status" value="1"/>
</dbReference>
<keyword evidence="1" id="KW-0732">Signal</keyword>
<evidence type="ECO:0000313" key="4">
    <source>
        <dbReference type="Proteomes" id="UP001268683"/>
    </source>
</evidence>
<dbReference type="AlphaFoldDB" id="A0AA52EKA8"/>
<dbReference type="InterPro" id="IPR045175">
    <property type="entry name" value="M28_fam"/>
</dbReference>
<dbReference type="Gene3D" id="3.50.30.30">
    <property type="match status" value="1"/>
</dbReference>
<organism evidence="3 4">
    <name type="scientific">Temperatibacter marinus</name>
    <dbReference type="NCBI Taxonomy" id="1456591"/>
    <lineage>
        <taxon>Bacteria</taxon>
        <taxon>Pseudomonadati</taxon>
        <taxon>Pseudomonadota</taxon>
        <taxon>Alphaproteobacteria</taxon>
        <taxon>Kordiimonadales</taxon>
        <taxon>Temperatibacteraceae</taxon>
        <taxon>Temperatibacter</taxon>
    </lineage>
</organism>
<name>A0AA52EKA8_9PROT</name>
<evidence type="ECO:0000256" key="1">
    <source>
        <dbReference type="SAM" id="SignalP"/>
    </source>
</evidence>
<dbReference type="Pfam" id="PF04389">
    <property type="entry name" value="Peptidase_M28"/>
    <property type="match status" value="1"/>
</dbReference>
<keyword evidence="4" id="KW-1185">Reference proteome</keyword>
<protein>
    <submittedName>
        <fullName evidence="3">M20/M25/M40 family metallo-hydrolase</fullName>
    </submittedName>
</protein>
<accession>A0AA52EKA8</accession>
<dbReference type="Gene3D" id="3.40.630.10">
    <property type="entry name" value="Zn peptidases"/>
    <property type="match status" value="1"/>
</dbReference>
<evidence type="ECO:0000313" key="3">
    <source>
        <dbReference type="EMBL" id="WND03794.1"/>
    </source>
</evidence>
<dbReference type="KEGG" id="tmk:QGN29_05325"/>
<dbReference type="GO" id="GO:0006508">
    <property type="term" value="P:proteolysis"/>
    <property type="evidence" value="ECO:0007669"/>
    <property type="project" value="InterPro"/>
</dbReference>
<dbReference type="RefSeq" id="WP_310799652.1">
    <property type="nucleotide sequence ID" value="NZ_CP123872.1"/>
</dbReference>
<dbReference type="PROSITE" id="PS51257">
    <property type="entry name" value="PROKAR_LIPOPROTEIN"/>
    <property type="match status" value="1"/>
</dbReference>
<dbReference type="InterPro" id="IPR007484">
    <property type="entry name" value="Peptidase_M28"/>
</dbReference>
<evidence type="ECO:0000259" key="2">
    <source>
        <dbReference type="Pfam" id="PF04389"/>
    </source>
</evidence>